<dbReference type="RefSeq" id="WP_263530356.1">
    <property type="nucleotide sequence ID" value="NZ_JAOVZB010000003.1"/>
</dbReference>
<evidence type="ECO:0000256" key="3">
    <source>
        <dbReference type="ARBA" id="ARBA00022840"/>
    </source>
</evidence>
<dbReference type="InterPro" id="IPR029000">
    <property type="entry name" value="Cyclophilin-like_dom_sf"/>
</dbReference>
<keyword evidence="6" id="KW-1185">Reference proteome</keyword>
<dbReference type="Gene3D" id="2.40.100.10">
    <property type="entry name" value="Cyclophilin-like"/>
    <property type="match status" value="1"/>
</dbReference>
<keyword evidence="1" id="KW-0547">Nucleotide-binding</keyword>
<gene>
    <name evidence="5" type="ORF">OFY17_08805</name>
</gene>
<evidence type="ECO:0000256" key="1">
    <source>
        <dbReference type="ARBA" id="ARBA00022741"/>
    </source>
</evidence>
<dbReference type="InterPro" id="IPR052708">
    <property type="entry name" value="PxpC"/>
</dbReference>
<dbReference type="InterPro" id="IPR003778">
    <property type="entry name" value="CT_A_B"/>
</dbReference>
<dbReference type="PANTHER" id="PTHR43309:SF4">
    <property type="entry name" value="CARBOXYLTRANSFERASE DOMAIN-CONTAINING PROTEIN"/>
    <property type="match status" value="1"/>
</dbReference>
<evidence type="ECO:0000256" key="2">
    <source>
        <dbReference type="ARBA" id="ARBA00022801"/>
    </source>
</evidence>
<dbReference type="PANTHER" id="PTHR43309">
    <property type="entry name" value="5-OXOPROLINASE SUBUNIT C"/>
    <property type="match status" value="1"/>
</dbReference>
<accession>A0ABT2YSV7</accession>
<organism evidence="5 6">
    <name type="scientific">Marinomonas sargassi</name>
    <dbReference type="NCBI Taxonomy" id="2984494"/>
    <lineage>
        <taxon>Bacteria</taxon>
        <taxon>Pseudomonadati</taxon>
        <taxon>Pseudomonadota</taxon>
        <taxon>Gammaproteobacteria</taxon>
        <taxon>Oceanospirillales</taxon>
        <taxon>Oceanospirillaceae</taxon>
        <taxon>Marinomonas</taxon>
    </lineage>
</organism>
<sequence length="317" mass="34193">MIVNNPGVLALIQDAGRLGQHRIGLTVGGPMDPFAFRWANRLCGNDDNASVIEVSIGGFVAEFTQQAHIAITGAEVDVKLNGQAVEQWQTLSVSEGDVLKLGFAHAGCRIYIAVQGGVQVPSQFGSCSTVVREKIGGVDGGSLVKGQVLSISPFEQRSKFIMPIENRPAYLSNGQPAAKSMSPLRVVQGYQSDSFSRADKALFFSGEYTVSERMDRMGYRLTGHECRSTITNMLSEGICHGAIQLPPDGQPIVLLNDRQTIGGYPKIGSVMARDTARLAQMTQGNTVFFESVTIEEAHAINLLAEYKESQIALVDLD</sequence>
<comment type="caution">
    <text evidence="5">The sequence shown here is derived from an EMBL/GenBank/DDBJ whole genome shotgun (WGS) entry which is preliminary data.</text>
</comment>
<name>A0ABT2YSV7_9GAMM</name>
<dbReference type="NCBIfam" id="TIGR00724">
    <property type="entry name" value="urea_amlyse_rel"/>
    <property type="match status" value="1"/>
</dbReference>
<feature type="domain" description="Carboxyltransferase" evidence="4">
    <location>
        <begin position="22"/>
        <end position="306"/>
    </location>
</feature>
<dbReference type="SUPFAM" id="SSF50891">
    <property type="entry name" value="Cyclophilin-like"/>
    <property type="match status" value="1"/>
</dbReference>
<dbReference type="EMBL" id="JAOVZB010000003">
    <property type="protein sequence ID" value="MCV2402977.1"/>
    <property type="molecule type" value="Genomic_DNA"/>
</dbReference>
<dbReference type="Pfam" id="PF02626">
    <property type="entry name" value="CT_A_B"/>
    <property type="match status" value="1"/>
</dbReference>
<protein>
    <submittedName>
        <fullName evidence="5">Biotin-dependent carboxyltransferase family protein</fullName>
    </submittedName>
</protein>
<keyword evidence="3" id="KW-0067">ATP-binding</keyword>
<dbReference type="Proteomes" id="UP001209713">
    <property type="component" value="Unassembled WGS sequence"/>
</dbReference>
<evidence type="ECO:0000313" key="5">
    <source>
        <dbReference type="EMBL" id="MCV2402977.1"/>
    </source>
</evidence>
<dbReference type="SMART" id="SM00797">
    <property type="entry name" value="AHS2"/>
    <property type="match status" value="1"/>
</dbReference>
<evidence type="ECO:0000259" key="4">
    <source>
        <dbReference type="SMART" id="SM00797"/>
    </source>
</evidence>
<evidence type="ECO:0000313" key="6">
    <source>
        <dbReference type="Proteomes" id="UP001209713"/>
    </source>
</evidence>
<reference evidence="5 6" key="1">
    <citation type="submission" date="2022-10" db="EMBL/GenBank/DDBJ databases">
        <title>Marinomonas transparenta sp. nov. and Marinomonas sargassi sp. nov., isolated from marine alga (Sargassum natans (L.) Gaillon).</title>
        <authorList>
            <person name="Wang Y."/>
        </authorList>
    </citation>
    <scope>NUCLEOTIDE SEQUENCE [LARGE SCALE GENOMIC DNA]</scope>
    <source>
        <strain evidence="5 6">C2222</strain>
    </source>
</reference>
<proteinExistence type="predicted"/>
<keyword evidence="2" id="KW-0378">Hydrolase</keyword>